<keyword evidence="8" id="KW-1185">Reference proteome</keyword>
<dbReference type="EMBL" id="CCMZ01000056">
    <property type="protein sequence ID" value="CDX25623.1"/>
    <property type="molecule type" value="Genomic_DNA"/>
</dbReference>
<gene>
    <name evidence="7" type="ORF">MPL3356_60019</name>
</gene>
<evidence type="ECO:0000313" key="7">
    <source>
        <dbReference type="EMBL" id="CDX25623.1"/>
    </source>
</evidence>
<dbReference type="AlphaFoldDB" id="A0A090G3I5"/>
<accession>A0A090G3I5</accession>
<comment type="similarity">
    <text evidence="2">Belongs to the class-I pyridoxal-phosphate-dependent aminotransferase family.</text>
</comment>
<reference evidence="8" key="1">
    <citation type="submission" date="2014-08" db="EMBL/GenBank/DDBJ databases">
        <authorList>
            <person name="Moulin L."/>
        </authorList>
    </citation>
    <scope>NUCLEOTIDE SEQUENCE [LARGE SCALE GENOMIC DNA]</scope>
</reference>
<name>A0A090G3I5_MESPL</name>
<dbReference type="EC" id="2.6.1.1" evidence="3"/>
<evidence type="ECO:0000256" key="6">
    <source>
        <dbReference type="ARBA" id="ARBA00022898"/>
    </source>
</evidence>
<dbReference type="PANTHER" id="PTHR46383:SF1">
    <property type="entry name" value="ASPARTATE AMINOTRANSFERASE"/>
    <property type="match status" value="1"/>
</dbReference>
<dbReference type="InterPro" id="IPR050596">
    <property type="entry name" value="AspAT/PAT-like"/>
</dbReference>
<evidence type="ECO:0000256" key="5">
    <source>
        <dbReference type="ARBA" id="ARBA00022679"/>
    </source>
</evidence>
<sequence length="82" mass="8502">MTISMYAEEAGFRSALRIASVGVSKILQIGARAAAMKREGLPVIILGAGEPDFDTPNHVKQAAKVAIDAGETKYTALDGSPG</sequence>
<comment type="cofactor">
    <cofactor evidence="1">
        <name>pyridoxal 5'-phosphate</name>
        <dbReference type="ChEBI" id="CHEBI:597326"/>
    </cofactor>
</comment>
<keyword evidence="4" id="KW-0032">Aminotransferase</keyword>
<dbReference type="Gene3D" id="3.90.1150.10">
    <property type="entry name" value="Aspartate Aminotransferase, domain 1"/>
    <property type="match status" value="1"/>
</dbReference>
<dbReference type="GO" id="GO:0006520">
    <property type="term" value="P:amino acid metabolic process"/>
    <property type="evidence" value="ECO:0007669"/>
    <property type="project" value="InterPro"/>
</dbReference>
<keyword evidence="6" id="KW-0663">Pyridoxal phosphate</keyword>
<dbReference type="InterPro" id="IPR015424">
    <property type="entry name" value="PyrdxlP-dep_Trfase"/>
</dbReference>
<evidence type="ECO:0000256" key="2">
    <source>
        <dbReference type="ARBA" id="ARBA00007441"/>
    </source>
</evidence>
<dbReference type="Proteomes" id="UP000045285">
    <property type="component" value="Unassembled WGS sequence"/>
</dbReference>
<dbReference type="InterPro" id="IPR015422">
    <property type="entry name" value="PyrdxlP-dep_Trfase_small"/>
</dbReference>
<dbReference type="PANTHER" id="PTHR46383">
    <property type="entry name" value="ASPARTATE AMINOTRANSFERASE"/>
    <property type="match status" value="1"/>
</dbReference>
<evidence type="ECO:0000256" key="1">
    <source>
        <dbReference type="ARBA" id="ARBA00001933"/>
    </source>
</evidence>
<dbReference type="GO" id="GO:0004069">
    <property type="term" value="F:L-aspartate:2-oxoglutarate aminotransferase activity"/>
    <property type="evidence" value="ECO:0007669"/>
    <property type="project" value="UniProtKB-EC"/>
</dbReference>
<protein>
    <recommendedName>
        <fullName evidence="3">aspartate transaminase</fullName>
        <ecNumber evidence="3">2.6.1.1</ecNumber>
    </recommendedName>
</protein>
<proteinExistence type="inferred from homology"/>
<organism evidence="7 8">
    <name type="scientific">Mesorhizobium plurifarium</name>
    <dbReference type="NCBI Taxonomy" id="69974"/>
    <lineage>
        <taxon>Bacteria</taxon>
        <taxon>Pseudomonadati</taxon>
        <taxon>Pseudomonadota</taxon>
        <taxon>Alphaproteobacteria</taxon>
        <taxon>Hyphomicrobiales</taxon>
        <taxon>Phyllobacteriaceae</taxon>
        <taxon>Mesorhizobium</taxon>
    </lineage>
</organism>
<evidence type="ECO:0000313" key="8">
    <source>
        <dbReference type="Proteomes" id="UP000045285"/>
    </source>
</evidence>
<dbReference type="SUPFAM" id="SSF53383">
    <property type="entry name" value="PLP-dependent transferases"/>
    <property type="match status" value="1"/>
</dbReference>
<evidence type="ECO:0000256" key="3">
    <source>
        <dbReference type="ARBA" id="ARBA00012753"/>
    </source>
</evidence>
<keyword evidence="5" id="KW-0808">Transferase</keyword>
<evidence type="ECO:0000256" key="4">
    <source>
        <dbReference type="ARBA" id="ARBA00022576"/>
    </source>
</evidence>